<name>A0AAE3ZL72_9ACTN</name>
<comment type="caution">
    <text evidence="2">The sequence shown here is derived from an EMBL/GenBank/DDBJ whole genome shotgun (WGS) entry which is preliminary data.</text>
</comment>
<feature type="chain" id="PRO_5042142639" evidence="1">
    <location>
        <begin position="24"/>
        <end position="177"/>
    </location>
</feature>
<keyword evidence="1" id="KW-0732">Signal</keyword>
<dbReference type="RefSeq" id="WP_310409346.1">
    <property type="nucleotide sequence ID" value="NZ_JAVDYC010000001.1"/>
</dbReference>
<reference evidence="2 3" key="1">
    <citation type="submission" date="2023-07" db="EMBL/GenBank/DDBJ databases">
        <title>Sequencing the genomes of 1000 actinobacteria strains.</title>
        <authorList>
            <person name="Klenk H.-P."/>
        </authorList>
    </citation>
    <scope>NUCLEOTIDE SEQUENCE [LARGE SCALE GENOMIC DNA]</scope>
    <source>
        <strain evidence="2 3">DSM 44711</strain>
    </source>
</reference>
<evidence type="ECO:0000313" key="3">
    <source>
        <dbReference type="Proteomes" id="UP001183629"/>
    </source>
</evidence>
<dbReference type="AlphaFoldDB" id="A0AAE3ZL72"/>
<protein>
    <submittedName>
        <fullName evidence="2">Uncharacterized protein</fullName>
    </submittedName>
</protein>
<dbReference type="Proteomes" id="UP001183629">
    <property type="component" value="Unassembled WGS sequence"/>
</dbReference>
<proteinExistence type="predicted"/>
<evidence type="ECO:0000313" key="2">
    <source>
        <dbReference type="EMBL" id="MDR7320721.1"/>
    </source>
</evidence>
<dbReference type="EMBL" id="JAVDYC010000001">
    <property type="protein sequence ID" value="MDR7320721.1"/>
    <property type="molecule type" value="Genomic_DNA"/>
</dbReference>
<gene>
    <name evidence="2" type="ORF">J2S44_000971</name>
</gene>
<sequence>MVRTLIAAGVAPLIMMGAGPAAAASWPLTPFEECQGVLKSGGPVSPNLVISNETKEPGFWTTLKRGDTVLVRARLDSRIDTSPGQWFFGNGAWTAAGNGRPAPGDWLIPGASEFAVAVKGMGREAVIAGAEGACASYQYDGGLAFPRVGLNVVQHGFATPLRNRWEGSIGVRLTIFR</sequence>
<keyword evidence="3" id="KW-1185">Reference proteome</keyword>
<accession>A0AAE3ZL72</accession>
<evidence type="ECO:0000256" key="1">
    <source>
        <dbReference type="SAM" id="SignalP"/>
    </source>
</evidence>
<feature type="signal peptide" evidence="1">
    <location>
        <begin position="1"/>
        <end position="23"/>
    </location>
</feature>
<organism evidence="2 3">
    <name type="scientific">Catenuloplanes niger</name>
    <dbReference type="NCBI Taxonomy" id="587534"/>
    <lineage>
        <taxon>Bacteria</taxon>
        <taxon>Bacillati</taxon>
        <taxon>Actinomycetota</taxon>
        <taxon>Actinomycetes</taxon>
        <taxon>Micromonosporales</taxon>
        <taxon>Micromonosporaceae</taxon>
        <taxon>Catenuloplanes</taxon>
    </lineage>
</organism>